<evidence type="ECO:0000256" key="8">
    <source>
        <dbReference type="ARBA" id="ARBA00023136"/>
    </source>
</evidence>
<evidence type="ECO:0000259" key="11">
    <source>
        <dbReference type="Pfam" id="PF02096"/>
    </source>
</evidence>
<evidence type="ECO:0000256" key="2">
    <source>
        <dbReference type="ARBA" id="ARBA00009877"/>
    </source>
</evidence>
<dbReference type="STRING" id="650164.K5WPY7"/>
<evidence type="ECO:0000256" key="10">
    <source>
        <dbReference type="SAM" id="Phobius"/>
    </source>
</evidence>
<organism evidence="12 13">
    <name type="scientific">Phanerochaete carnosa (strain HHB-10118-sp)</name>
    <name type="common">White-rot fungus</name>
    <name type="synonym">Peniophora carnosa</name>
    <dbReference type="NCBI Taxonomy" id="650164"/>
    <lineage>
        <taxon>Eukaryota</taxon>
        <taxon>Fungi</taxon>
        <taxon>Dikarya</taxon>
        <taxon>Basidiomycota</taxon>
        <taxon>Agaricomycotina</taxon>
        <taxon>Agaricomycetes</taxon>
        <taxon>Polyporales</taxon>
        <taxon>Phanerochaetaceae</taxon>
        <taxon>Phanerochaete</taxon>
    </lineage>
</organism>
<evidence type="ECO:0000256" key="3">
    <source>
        <dbReference type="ARBA" id="ARBA00022692"/>
    </source>
</evidence>
<dbReference type="GeneID" id="18917805"/>
<protein>
    <recommendedName>
        <fullName evidence="11">Membrane insertase YidC/Oxa/ALB C-terminal domain-containing protein</fullName>
    </recommendedName>
</protein>
<comment type="similarity">
    <text evidence="2 9">Belongs to the OXA1/ALB3/YidC family.</text>
</comment>
<dbReference type="RefSeq" id="XP_007398744.1">
    <property type="nucleotide sequence ID" value="XM_007398682.1"/>
</dbReference>
<evidence type="ECO:0000256" key="9">
    <source>
        <dbReference type="RuleBase" id="RU003945"/>
    </source>
</evidence>
<reference evidence="12 13" key="1">
    <citation type="journal article" date="2012" name="BMC Genomics">
        <title>Comparative genomics of the white-rot fungi, Phanerochaete carnosa and P. chrysosporium, to elucidate the genetic basis of the distinct wood types they colonize.</title>
        <authorList>
            <person name="Suzuki H."/>
            <person name="MacDonald J."/>
            <person name="Syed K."/>
            <person name="Salamov A."/>
            <person name="Hori C."/>
            <person name="Aerts A."/>
            <person name="Henrissat B."/>
            <person name="Wiebenga A."/>
            <person name="vanKuyk P.A."/>
            <person name="Barry K."/>
            <person name="Lindquist E."/>
            <person name="LaButti K."/>
            <person name="Lapidus A."/>
            <person name="Lucas S."/>
            <person name="Coutinho P."/>
            <person name="Gong Y."/>
            <person name="Samejima M."/>
            <person name="Mahadevan R."/>
            <person name="Abou-Zaid M."/>
            <person name="de Vries R.P."/>
            <person name="Igarashi K."/>
            <person name="Yadav J.S."/>
            <person name="Grigoriev I.V."/>
            <person name="Master E.R."/>
        </authorList>
    </citation>
    <scope>NUCLEOTIDE SEQUENCE [LARGE SCALE GENOMIC DNA]</scope>
    <source>
        <strain evidence="12 13">HHB-10118-sp</strain>
    </source>
</reference>
<dbReference type="GO" id="GO:0032979">
    <property type="term" value="P:protein insertion into mitochondrial inner membrane from matrix"/>
    <property type="evidence" value="ECO:0007669"/>
    <property type="project" value="TreeGrafter"/>
</dbReference>
<dbReference type="OrthoDB" id="2148490at2759"/>
<dbReference type="PANTHER" id="PTHR12428:SF66">
    <property type="entry name" value="MITOCHONDRIAL INNER MEMBRANE PROTEIN OXA1L"/>
    <property type="match status" value="1"/>
</dbReference>
<keyword evidence="3 9" id="KW-0812">Transmembrane</keyword>
<evidence type="ECO:0000313" key="12">
    <source>
        <dbReference type="EMBL" id="EKM52397.1"/>
    </source>
</evidence>
<comment type="subcellular location">
    <subcellularLocation>
        <location evidence="9">Membrane</location>
        <topology evidence="9">Multi-pass membrane protein</topology>
    </subcellularLocation>
    <subcellularLocation>
        <location evidence="1">Mitochondrion inner membrane</location>
        <topology evidence="1">Multi-pass membrane protein</topology>
    </subcellularLocation>
</comment>
<dbReference type="HOGENOM" id="CLU_029282_6_1_1"/>
<dbReference type="Pfam" id="PF02096">
    <property type="entry name" value="60KD_IMP"/>
    <property type="match status" value="1"/>
</dbReference>
<dbReference type="InParanoid" id="K5WPY7"/>
<keyword evidence="4" id="KW-0999">Mitochondrion inner membrane</keyword>
<dbReference type="AlphaFoldDB" id="K5WPY7"/>
<sequence length="432" mass="46611">MILRGAYCAGGRASVLGAGARLPRHFASSSQVRLLSLGGVQRATPSTARKSPYALPGGSRNFWWSSSKVSTAEPSAATSPESPVLAQDSAGAVAVTEQSPAEAAQLLESTNALDTAPIIDTTPVAEIVQDTIATPLSSSALDTVAQITPLQYGDLAAMGLASWSPAGLCQWFLEVSQVASGLPWFWTIVGATVVSRLIVFPFAVKSIRNAARMAPHQAEFEKLREEINKARISKDMVEMQRAVMKQQMLYKKIGVSLPGMVLPPFAQIPVTLGMFFGVKKMCDLPVPQLKQSGVDFWQDLTVPDPMYVLPALATAGMNVGLTLGMRDMAAAEHTPHLINGLRVLSTVGLLFMVNLPAGVLVHILTGTVCMSLQSTILRLPAVRSALDIPQRPANFGVQSTSMVDTWRYIQKWWAKKREDAILEAHVKAQRRR</sequence>
<evidence type="ECO:0000256" key="1">
    <source>
        <dbReference type="ARBA" id="ARBA00004448"/>
    </source>
</evidence>
<evidence type="ECO:0000256" key="7">
    <source>
        <dbReference type="ARBA" id="ARBA00023128"/>
    </source>
</evidence>
<keyword evidence="5" id="KW-0809">Transit peptide</keyword>
<dbReference type="GO" id="GO:0032977">
    <property type="term" value="F:membrane insertase activity"/>
    <property type="evidence" value="ECO:0007669"/>
    <property type="project" value="InterPro"/>
</dbReference>
<proteinExistence type="inferred from homology"/>
<dbReference type="KEGG" id="pco:PHACADRAFT_260745"/>
<evidence type="ECO:0000256" key="5">
    <source>
        <dbReference type="ARBA" id="ARBA00022946"/>
    </source>
</evidence>
<dbReference type="Proteomes" id="UP000008370">
    <property type="component" value="Unassembled WGS sequence"/>
</dbReference>
<dbReference type="InterPro" id="IPR001708">
    <property type="entry name" value="YidC/ALB3/OXA1/COX18"/>
</dbReference>
<dbReference type="InterPro" id="IPR028055">
    <property type="entry name" value="YidC/Oxa/ALB_C"/>
</dbReference>
<evidence type="ECO:0000256" key="6">
    <source>
        <dbReference type="ARBA" id="ARBA00022989"/>
    </source>
</evidence>
<dbReference type="PANTHER" id="PTHR12428">
    <property type="entry name" value="OXA1"/>
    <property type="match status" value="1"/>
</dbReference>
<keyword evidence="13" id="KW-1185">Reference proteome</keyword>
<keyword evidence="6 10" id="KW-1133">Transmembrane helix</keyword>
<evidence type="ECO:0000256" key="4">
    <source>
        <dbReference type="ARBA" id="ARBA00022792"/>
    </source>
</evidence>
<feature type="transmembrane region" description="Helical" evidence="10">
    <location>
        <begin position="253"/>
        <end position="276"/>
    </location>
</feature>
<dbReference type="FunCoup" id="K5WPY7">
    <property type="interactions" value="322"/>
</dbReference>
<keyword evidence="8 10" id="KW-0472">Membrane</keyword>
<dbReference type="CDD" id="cd20069">
    <property type="entry name" value="5TM_Oxa1-like"/>
    <property type="match status" value="1"/>
</dbReference>
<gene>
    <name evidence="12" type="ORF">PHACADRAFT_260745</name>
</gene>
<keyword evidence="7" id="KW-0496">Mitochondrion</keyword>
<name>K5WPY7_PHACS</name>
<feature type="domain" description="Membrane insertase YidC/Oxa/ALB C-terminal" evidence="11">
    <location>
        <begin position="184"/>
        <end position="377"/>
    </location>
</feature>
<feature type="transmembrane region" description="Helical" evidence="10">
    <location>
        <begin position="306"/>
        <end position="323"/>
    </location>
</feature>
<evidence type="ECO:0000313" key="13">
    <source>
        <dbReference type="Proteomes" id="UP000008370"/>
    </source>
</evidence>
<dbReference type="GO" id="GO:0005743">
    <property type="term" value="C:mitochondrial inner membrane"/>
    <property type="evidence" value="ECO:0007669"/>
    <property type="project" value="UniProtKB-SubCell"/>
</dbReference>
<feature type="transmembrane region" description="Helical" evidence="10">
    <location>
        <begin position="343"/>
        <end position="364"/>
    </location>
</feature>
<feature type="transmembrane region" description="Helical" evidence="10">
    <location>
        <begin position="184"/>
        <end position="204"/>
    </location>
</feature>
<accession>K5WPY7</accession>
<dbReference type="EMBL" id="JH930475">
    <property type="protein sequence ID" value="EKM52397.1"/>
    <property type="molecule type" value="Genomic_DNA"/>
</dbReference>